<dbReference type="OrthoDB" id="73967at2759"/>
<feature type="compositionally biased region" description="Basic and acidic residues" evidence="3">
    <location>
        <begin position="1741"/>
        <end position="1754"/>
    </location>
</feature>
<dbReference type="InterPro" id="IPR036770">
    <property type="entry name" value="Ankyrin_rpt-contain_sf"/>
</dbReference>
<evidence type="ECO:0000256" key="3">
    <source>
        <dbReference type="SAM" id="MobiDB-lite"/>
    </source>
</evidence>
<dbReference type="InterPro" id="IPR044926">
    <property type="entry name" value="RGS_subdomain_2"/>
</dbReference>
<dbReference type="EMBL" id="KI913965">
    <property type="protein sequence ID" value="ETW00244.1"/>
    <property type="molecule type" value="Genomic_DNA"/>
</dbReference>
<dbReference type="RefSeq" id="XP_008871269.1">
    <property type="nucleotide sequence ID" value="XM_008873047.1"/>
</dbReference>
<dbReference type="GeneID" id="20084685"/>
<reference evidence="5" key="1">
    <citation type="submission" date="2013-12" db="EMBL/GenBank/DDBJ databases">
        <title>The Genome Sequence of Aphanomyces invadans NJM9701.</title>
        <authorList>
            <consortium name="The Broad Institute Genomics Platform"/>
            <person name="Russ C."/>
            <person name="Tyler B."/>
            <person name="van West P."/>
            <person name="Dieguez-Uribeondo J."/>
            <person name="Young S.K."/>
            <person name="Zeng Q."/>
            <person name="Gargeya S."/>
            <person name="Fitzgerald M."/>
            <person name="Abouelleil A."/>
            <person name="Alvarado L."/>
            <person name="Chapman S.B."/>
            <person name="Gainer-Dewar J."/>
            <person name="Goldberg J."/>
            <person name="Griggs A."/>
            <person name="Gujja S."/>
            <person name="Hansen M."/>
            <person name="Howarth C."/>
            <person name="Imamovic A."/>
            <person name="Ireland A."/>
            <person name="Larimer J."/>
            <person name="McCowan C."/>
            <person name="Murphy C."/>
            <person name="Pearson M."/>
            <person name="Poon T.W."/>
            <person name="Priest M."/>
            <person name="Roberts A."/>
            <person name="Saif S."/>
            <person name="Shea T."/>
            <person name="Sykes S."/>
            <person name="Wortman J."/>
            <person name="Nusbaum C."/>
            <person name="Birren B."/>
        </authorList>
    </citation>
    <scope>NUCLEOTIDE SEQUENCE [LARGE SCALE GENOMIC DNA]</scope>
    <source>
        <strain evidence="5">NJM9701</strain>
    </source>
</reference>
<dbReference type="PROSITE" id="PS50132">
    <property type="entry name" value="RGS"/>
    <property type="match status" value="1"/>
</dbReference>
<dbReference type="InterPro" id="IPR016137">
    <property type="entry name" value="RGS"/>
</dbReference>
<protein>
    <recommendedName>
        <fullName evidence="4">RGS domain-containing protein</fullName>
    </recommendedName>
</protein>
<feature type="region of interest" description="Disordered" evidence="3">
    <location>
        <begin position="1623"/>
        <end position="1701"/>
    </location>
</feature>
<sequence>MADDVKVVAAAPSHESDSDGDSAVDKTRRTDAGQPPPNVVQTVIFQLPPPIDTAARRRRKLKRTRLQVQRIMGWYPSDAIHEMMQLDQSAIDAAARERAARKVNDVVELQRALQPRKRKPDNVDGGTSQLSPRHIPSTPPASLPTPSSCITPPYGNVSPAVEDDVALQALAAETAALEESLARLEQRDITSSTSTIEYTLHSATPSDFNFAPMSTHRQQLSGLLTSSSTSSHDVRSHCRDRQISTQRVLSNNLRDLYLQVAAVPVNDDGYADRRERDTFLEGHRHQVRARASTIRIQTVWRMHRFRAIYLRWIATKRRKQRRVFRAWVLLHAIDQTVRARLCRRAFTEWAEEVECNIKLRSIELKLLQHSSTLYKLPTIVKNLFVTNSRGDEWLNGPQSLERRARAVSTRTVLFVDQAFAAVEDRSGDRSCNRIYELRIEMEHARQAVARKFVQTTFLKWKAMHEAHSRVAVNAEMCLRRAFRLAFLKRPAWVGERVLVAFQMWHRYSVFKWHKRRCLDVPIFSSPLAQWDQWLKAYRDEQIRILEAQAKGPLAWMRRYFHFLARFWHQRRAKKRANVKAKLHYQRHMLAELFATWHGDTVANLETRSRLKQVFHAWRFYALQKQHCRPQKRRVGIKTKQRQSARAWEAWKEVVARHEMTELDRLSKLLQPQVYPRMCQVLFYWAHVASQRAKHHVFQRWKASLLQRKNFAKLWCTSTQLYAQALVRTTFAALRTTVSRSAATSPPSTLQLAPDPDATLDALERAFPYMHSCETRMDVEPYSLYSFHTAVRDGHVAAMEAMMQHDPSLVCGREPVFGNTALHVAIHRSDKHLGWFHQREVLSSLLAHGASAFAVNHRGQSALMATADLHMRHYLQSNGYGFNATNSPAQIRLHGANTTPIWHAIAVMLVQVDTDERKLGHAWLGTWHSFMPRPPPTDEKKADRAPFLYVMANKLLHRQRVQAVQERVRAMVSSNRRNTHAMLLHDRRVYPDECYLEWVAGSDGISALDVPLNTPSDVPPFHATHYFGKDTSHVLETHLATDFVQHLVAKPALELKAVEDEVKALDTMVRATENQLLQLERHGAKKLKEVAIDEPTTKTFASIDEEIMHVQHHRAWTELRIAVKLAHPQHPPPVSSDEAAIIAALENDLPTETEVLVKLDDMIVHEKKRVEAVQAVVDASRTELEAHQDQYTQLLALYSGETADNMYSQLVTTRLAVDEHKVACEAAEKKLRKHQAKLEQLDTVLKLYSGPIDEQRTYTQEEYATLSGLLHLHQHSFDELAVARSTLESRFKALDQESLEQPAQANAERATRKSFRTVAKRLLVQHQVLTQMRRSSSALLELKQHKWFIHRPSSQDTLGRVDETRQSADHPAALTKVASTGVVRAGLQQSLDHDNVVVAPSLVQAYRRSIMLLFDAERQMVANAVEAQRRAELESQESFVEVNPVTGQVDPPPSLHASIHDGPASHAATADDVARLDRARRRGTLAMDTVDMPDKANDKGDMRVNRTRETLRRILRTKGNDGKDKVDLDSATPVLDDNDMPSLSLDDIDARSKRQIYGSRFEFANFTVAADSDDSSIAALLPGSSRIPQSARGGPMALWKADGAVASIPASALSFVNKNVHETHVTQPAAVGPQRTSPPKTAARTDVPPLQRASSTRSPVRHRHSTVEGIPDRDEHRQRRRLSCATPVLSLSNDAPEDARPDLPHLQLDAAKNVTMAIPHPSSRTRRNLTPRSELVQVIEVAEPKSEPQDSHELRQGSPRDPSKTDTPPDPVAVDMEVAEMSILPPAQPEESPPPPNSDLDAALDDVDALLDNFTTFSQTLLLRQYVGTSTVTSAVQESLASSSTMPRPRVGHLPLNATAVPLRSMDDILQRDESLRQRRLKTKQKYPKRTTSTNALPSIADPASLSLVGKSSTLRAPQSMSRLTKAPRFIPGYSAHSTNRDVMPLDDNQSLSASEDDWGGRIPLVELQLFHDPPKVPKAVAPCLANGQPLKHHVTMLEERPFHKAFDATQVFDHLPQQTAMGLVGTRLHRDQHAQSMPALLPPQVQAAGVQGGRLTTEQRGMVWHAFANKPMDDAVKQAYAAIYPHTYHTTDTCPAPTSTKTHDQSNANASTSTTSVVAGVALDRSVAPVVHPVPSPQRFARGRDVKSKDVCFWQAVEGFKSIQDMPTKGAAFQLPPAKLRRLRRAAEIYDEFLRHDSPQVLAWLLRDHPATVQAIETQVAAGDVAVNRVLFDAAQRLVECRMKQQRRKEHQHGTTE</sequence>
<accession>A0A024U1W0</accession>
<dbReference type="VEuPathDB" id="FungiDB:H310_07635"/>
<dbReference type="Gene3D" id="1.25.40.20">
    <property type="entry name" value="Ankyrin repeat-containing domain"/>
    <property type="match status" value="1"/>
</dbReference>
<dbReference type="InterPro" id="IPR036305">
    <property type="entry name" value="RGS_sf"/>
</dbReference>
<dbReference type="SUPFAM" id="SSF48097">
    <property type="entry name" value="Regulator of G-protein signaling, RGS"/>
    <property type="match status" value="1"/>
</dbReference>
<feature type="region of interest" description="Disordered" evidence="3">
    <location>
        <begin position="110"/>
        <end position="147"/>
    </location>
</feature>
<name>A0A024U1W0_9STRA</name>
<dbReference type="PROSITE" id="PS50088">
    <property type="entry name" value="ANK_REPEAT"/>
    <property type="match status" value="1"/>
</dbReference>
<evidence type="ECO:0000313" key="5">
    <source>
        <dbReference type="EMBL" id="ETW00244.1"/>
    </source>
</evidence>
<keyword evidence="2" id="KW-0175">Coiled coil</keyword>
<feature type="region of interest" description="Disordered" evidence="3">
    <location>
        <begin position="1740"/>
        <end position="1771"/>
    </location>
</feature>
<gene>
    <name evidence="5" type="ORF">H310_07635</name>
</gene>
<feature type="domain" description="RGS" evidence="4">
    <location>
        <begin position="2138"/>
        <end position="2244"/>
    </location>
</feature>
<evidence type="ECO:0000259" key="4">
    <source>
        <dbReference type="PROSITE" id="PS50132"/>
    </source>
</evidence>
<dbReference type="InterPro" id="IPR002110">
    <property type="entry name" value="Ankyrin_rpt"/>
</dbReference>
<dbReference type="PROSITE" id="PS50096">
    <property type="entry name" value="IQ"/>
    <property type="match status" value="1"/>
</dbReference>
<proteinExistence type="predicted"/>
<dbReference type="SUPFAM" id="SSF48403">
    <property type="entry name" value="Ankyrin repeat"/>
    <property type="match status" value="1"/>
</dbReference>
<dbReference type="eggNOG" id="ENOG502RZSD">
    <property type="taxonomic scope" value="Eukaryota"/>
</dbReference>
<feature type="coiled-coil region" evidence="2">
    <location>
        <begin position="1054"/>
        <end position="1081"/>
    </location>
</feature>
<organism evidence="5">
    <name type="scientific">Aphanomyces invadans</name>
    <dbReference type="NCBI Taxonomy" id="157072"/>
    <lineage>
        <taxon>Eukaryota</taxon>
        <taxon>Sar</taxon>
        <taxon>Stramenopiles</taxon>
        <taxon>Oomycota</taxon>
        <taxon>Saprolegniomycetes</taxon>
        <taxon>Saprolegniales</taxon>
        <taxon>Verrucalvaceae</taxon>
        <taxon>Aphanomyces</taxon>
    </lineage>
</organism>
<keyword evidence="1" id="KW-0040">ANK repeat</keyword>
<feature type="repeat" description="ANK" evidence="1">
    <location>
        <begin position="816"/>
        <end position="856"/>
    </location>
</feature>
<dbReference type="Gene3D" id="1.10.167.10">
    <property type="entry name" value="Regulator of G-protein Signalling 4, domain 2"/>
    <property type="match status" value="1"/>
</dbReference>
<evidence type="ECO:0000256" key="1">
    <source>
        <dbReference type="PROSITE-ProRule" id="PRU00023"/>
    </source>
</evidence>
<evidence type="ECO:0000256" key="2">
    <source>
        <dbReference type="SAM" id="Coils"/>
    </source>
</evidence>
<feature type="region of interest" description="Disordered" evidence="3">
    <location>
        <begin position="1"/>
        <end position="38"/>
    </location>
</feature>
<feature type="coiled-coil region" evidence="2">
    <location>
        <begin position="1216"/>
        <end position="1243"/>
    </location>
</feature>